<keyword evidence="2" id="KW-1185">Reference proteome</keyword>
<dbReference type="InterPro" id="IPR014718">
    <property type="entry name" value="GH-type_carb-bd"/>
</dbReference>
<dbReference type="EMBL" id="FOQU01000010">
    <property type="protein sequence ID" value="SFJ72003.1"/>
    <property type="molecule type" value="Genomic_DNA"/>
</dbReference>
<dbReference type="AlphaFoldDB" id="A0A1I3TNE6"/>
<dbReference type="STRING" id="420953.SAMN05192543_11020"/>
<dbReference type="Proteomes" id="UP000199548">
    <property type="component" value="Unassembled WGS sequence"/>
</dbReference>
<name>A0A1I3TNE6_9BURK</name>
<sequence length="332" mass="36385">MTVDTWEINWSHGRGTVQALGGMLGPVHFRLPDDRFVQPFALFPWRQEIPPHGHAPLVGLMAHGGGEWPCVPFGEDPCSVKPAWQPPLHGEAAHGVWKRTDDGRDPASLTLQYRCGPAGPIETLYRQIKGNAGEASIECSLIIRARQACRLPVGLHPTLRVPERPGQLVLHPGDFDFAMTYPREVETDADLLAPDRTFLDLSRAPRRNGQAIDLTRYPLAVATESLVQMCGIDGHVSVENLDEHYRVDLDWDAAQLPSCVLWISNGGRASWPWSRRHFALGIEPVCSAFDLGLAASTRPNAISGQGIATAMNLDPSVPTVIRYKMSVAASTC</sequence>
<reference evidence="1 2" key="1">
    <citation type="submission" date="2016-10" db="EMBL/GenBank/DDBJ databases">
        <authorList>
            <person name="de Groot N.N."/>
        </authorList>
    </citation>
    <scope>NUCLEOTIDE SEQUENCE [LARGE SCALE GENOMIC DNA]</scope>
    <source>
        <strain evidence="1 2">LMG 23650</strain>
    </source>
</reference>
<gene>
    <name evidence="1" type="ORF">SAMN05192543_11020</name>
</gene>
<proteinExistence type="predicted"/>
<evidence type="ECO:0008006" key="3">
    <source>
        <dbReference type="Google" id="ProtNLM"/>
    </source>
</evidence>
<evidence type="ECO:0000313" key="2">
    <source>
        <dbReference type="Proteomes" id="UP000199548"/>
    </source>
</evidence>
<evidence type="ECO:0000313" key="1">
    <source>
        <dbReference type="EMBL" id="SFJ72003.1"/>
    </source>
</evidence>
<dbReference type="Gene3D" id="2.70.98.10">
    <property type="match status" value="1"/>
</dbReference>
<accession>A0A1I3TNE6</accession>
<organism evidence="1 2">
    <name type="scientific">Paraburkholderia megapolitana</name>
    <dbReference type="NCBI Taxonomy" id="420953"/>
    <lineage>
        <taxon>Bacteria</taxon>
        <taxon>Pseudomonadati</taxon>
        <taxon>Pseudomonadota</taxon>
        <taxon>Betaproteobacteria</taxon>
        <taxon>Burkholderiales</taxon>
        <taxon>Burkholderiaceae</taxon>
        <taxon>Paraburkholderia</taxon>
    </lineage>
</organism>
<dbReference type="GO" id="GO:0030246">
    <property type="term" value="F:carbohydrate binding"/>
    <property type="evidence" value="ECO:0007669"/>
    <property type="project" value="InterPro"/>
</dbReference>
<protein>
    <recommendedName>
        <fullName evidence="3">Galactose mutarotase</fullName>
    </recommendedName>
</protein>